<reference evidence="3" key="2">
    <citation type="submission" date="2016-01" db="EMBL/GenBank/DDBJ databases">
        <title>Draft Genome Sequence of Paenibacillus amylolyticus Heshi-A3 that Was Isolated from Fermented Rice Bran with Aging Salted Mackerel, Which Was Named Heshiko as Traditional Fermented Seafood in Japan.</title>
        <authorList>
            <person name="Akuzawa S."/>
            <person name="Nakagawa J."/>
            <person name="Kanekatsu T."/>
            <person name="Kubota E."/>
            <person name="Ohtake R."/>
            <person name="Suzuki T."/>
            <person name="Kanesaki Y."/>
        </authorList>
    </citation>
    <scope>NUCLEOTIDE SEQUENCE [LARGE SCALE GENOMIC DNA]</scope>
    <source>
        <strain evidence="3">Heshi-A3</strain>
    </source>
</reference>
<keyword evidence="1" id="KW-0472">Membrane</keyword>
<organism evidence="2 3">
    <name type="scientific">Paenibacillus amylolyticus</name>
    <dbReference type="NCBI Taxonomy" id="1451"/>
    <lineage>
        <taxon>Bacteria</taxon>
        <taxon>Bacillati</taxon>
        <taxon>Bacillota</taxon>
        <taxon>Bacilli</taxon>
        <taxon>Bacillales</taxon>
        <taxon>Paenibacillaceae</taxon>
        <taxon>Paenibacillus</taxon>
    </lineage>
</organism>
<proteinExistence type="predicted"/>
<keyword evidence="1" id="KW-0812">Transmembrane</keyword>
<feature type="transmembrane region" description="Helical" evidence="1">
    <location>
        <begin position="6"/>
        <end position="23"/>
    </location>
</feature>
<protein>
    <recommendedName>
        <fullName evidence="4">DUF3139 domain-containing protein</fullName>
    </recommendedName>
</protein>
<evidence type="ECO:0000256" key="1">
    <source>
        <dbReference type="SAM" id="Phobius"/>
    </source>
</evidence>
<accession>A0A100VNB1</accession>
<keyword evidence="1" id="KW-1133">Transmembrane helix</keyword>
<dbReference type="Proteomes" id="UP000069697">
    <property type="component" value="Unassembled WGS sequence"/>
</dbReference>
<comment type="caution">
    <text evidence="2">The sequence shown here is derived from an EMBL/GenBank/DDBJ whole genome shotgun (WGS) entry which is preliminary data.</text>
</comment>
<evidence type="ECO:0008006" key="4">
    <source>
        <dbReference type="Google" id="ProtNLM"/>
    </source>
</evidence>
<reference evidence="2 3" key="1">
    <citation type="journal article" date="2016" name="Genome Announc.">
        <title>Draft Genome Sequence of Paenibacillus amylolyticus Heshi-A3, Isolated from Fermented Rice Bran in a Japanese Fermented Seafood Dish.</title>
        <authorList>
            <person name="Akuzawa S."/>
            <person name="Nagaoka J."/>
            <person name="Kanekatsu M."/>
            <person name="Kubota E."/>
            <person name="Ohtake R."/>
            <person name="Suzuki T."/>
            <person name="Kanesaki Y."/>
        </authorList>
    </citation>
    <scope>NUCLEOTIDE SEQUENCE [LARGE SCALE GENOMIC DNA]</scope>
    <source>
        <strain evidence="2 3">Heshi-A3</strain>
    </source>
</reference>
<gene>
    <name evidence="2" type="ORF">PAHA3_2945</name>
</gene>
<sequence>MRFLKGLLIVITLIVIASVTWYGSYKNDMKELEEGLRTYLVVEKGMDEHEIISITARRSKMPQYPVVVILKDNPQEVVYTYRDEHWVQLWPDP</sequence>
<name>A0A100VNB1_PAEAM</name>
<evidence type="ECO:0000313" key="3">
    <source>
        <dbReference type="Proteomes" id="UP000069697"/>
    </source>
</evidence>
<dbReference type="AlphaFoldDB" id="A0A100VNB1"/>
<evidence type="ECO:0000313" key="2">
    <source>
        <dbReference type="EMBL" id="GAS82871.1"/>
    </source>
</evidence>
<dbReference type="EMBL" id="BCNV01000001">
    <property type="protein sequence ID" value="GAS82871.1"/>
    <property type="molecule type" value="Genomic_DNA"/>
</dbReference>